<evidence type="ECO:0000313" key="1">
    <source>
        <dbReference type="EMBL" id="RMJ14287.1"/>
    </source>
</evidence>
<accession>A0A3M2S9N4</accession>
<gene>
    <name evidence="1" type="ORF">CDV36_006021</name>
</gene>
<sequence>MTTQNNTKTPVSLDSLPDELLQPIFETLCPHCYATRDYQHQRAREDGLESLTLTSKRFRSIALPIMLHIPENHMSNKCLHKLLDIDPSLGDHIREWELPDYENDQEILNPAIETTRKLLATVGQDFDLQQDEDRGLLSLGYSLIAELFMVRAPKIEKLTLERFDYNGWPRVDLKYLARRLGKLGDGTGFENVRHLSVSRPCRTTTSLTDEHIIALLNVIPKLEQLSLDSILGFSECHYFDVNLIKPALRNLTTLRLQWCTFEGSAPNSHFGVLCEMLRHSPSLKSFVFWASSSSGAPGFIEHDVSIKDFLLGLKPVAKHLRHLELDFSGTWCESEEVRAPMLADFTALESFYVSLEGICQCDPRHGNVSAPTVSPCTADIIPPSVKHLSLILQKNDITGCSRCIIGIGRKVVEGGLQNLETVKIVYTGWRPRSFDEPYNDMYDVAAQDLQDWNGAFVGGRVSLLFKSGIYNWMRHHKGDELAWLEGKIQKDDYDW</sequence>
<organism evidence="1 2">
    <name type="scientific">Fusarium kuroshium</name>
    <dbReference type="NCBI Taxonomy" id="2010991"/>
    <lineage>
        <taxon>Eukaryota</taxon>
        <taxon>Fungi</taxon>
        <taxon>Dikarya</taxon>
        <taxon>Ascomycota</taxon>
        <taxon>Pezizomycotina</taxon>
        <taxon>Sordariomycetes</taxon>
        <taxon>Hypocreomycetidae</taxon>
        <taxon>Hypocreales</taxon>
        <taxon>Nectriaceae</taxon>
        <taxon>Fusarium</taxon>
        <taxon>Fusarium solani species complex</taxon>
    </lineage>
</organism>
<comment type="caution">
    <text evidence="1">The sequence shown here is derived from an EMBL/GenBank/DDBJ whole genome shotgun (WGS) entry which is preliminary data.</text>
</comment>
<dbReference type="InterPro" id="IPR032675">
    <property type="entry name" value="LRR_dom_sf"/>
</dbReference>
<dbReference type="OrthoDB" id="2520703at2759"/>
<reference evidence="1 2" key="1">
    <citation type="submission" date="2017-06" db="EMBL/GenBank/DDBJ databases">
        <title>Comparative genomic analysis of Ambrosia Fusariam Clade fungi.</title>
        <authorList>
            <person name="Stajich J.E."/>
            <person name="Carrillo J."/>
            <person name="Kijimoto T."/>
            <person name="Eskalen A."/>
            <person name="O'Donnell K."/>
            <person name="Kasson M."/>
        </authorList>
    </citation>
    <scope>NUCLEOTIDE SEQUENCE [LARGE SCALE GENOMIC DNA]</scope>
    <source>
        <strain evidence="1">UCR3666</strain>
    </source>
</reference>
<protein>
    <recommendedName>
        <fullName evidence="3">F-box domain-containing protein</fullName>
    </recommendedName>
</protein>
<dbReference type="SUPFAM" id="SSF52047">
    <property type="entry name" value="RNI-like"/>
    <property type="match status" value="1"/>
</dbReference>
<dbReference type="Proteomes" id="UP000277212">
    <property type="component" value="Unassembled WGS sequence"/>
</dbReference>
<dbReference type="EMBL" id="NKUJ01000088">
    <property type="protein sequence ID" value="RMJ14287.1"/>
    <property type="molecule type" value="Genomic_DNA"/>
</dbReference>
<dbReference type="Gene3D" id="3.80.10.10">
    <property type="entry name" value="Ribonuclease Inhibitor"/>
    <property type="match status" value="1"/>
</dbReference>
<dbReference type="AlphaFoldDB" id="A0A3M2S9N4"/>
<proteinExistence type="predicted"/>
<dbReference type="STRING" id="2010991.A0A3M2S9N4"/>
<keyword evidence="2" id="KW-1185">Reference proteome</keyword>
<name>A0A3M2S9N4_9HYPO</name>
<evidence type="ECO:0008006" key="3">
    <source>
        <dbReference type="Google" id="ProtNLM"/>
    </source>
</evidence>
<evidence type="ECO:0000313" key="2">
    <source>
        <dbReference type="Proteomes" id="UP000277212"/>
    </source>
</evidence>